<comment type="caution">
    <text evidence="1">The sequence shown here is derived from an EMBL/GenBank/DDBJ whole genome shotgun (WGS) entry which is preliminary data.</text>
</comment>
<protein>
    <submittedName>
        <fullName evidence="1">Uncharacterized protein</fullName>
    </submittedName>
</protein>
<gene>
    <name evidence="1" type="ORF">LVIROSA_LOCUS32969</name>
</gene>
<evidence type="ECO:0000313" key="2">
    <source>
        <dbReference type="Proteomes" id="UP001157418"/>
    </source>
</evidence>
<dbReference type="EMBL" id="CAKMRJ010005523">
    <property type="protein sequence ID" value="CAH1447355.1"/>
    <property type="molecule type" value="Genomic_DNA"/>
</dbReference>
<sequence length="81" mass="9053">MDGAARQPHYIINVQRNGIHFSKCVRASDYRLLYNRVFKARTIPTPTQKASLADMRGLADGLNGLNSSAMIDEEISMVLML</sequence>
<dbReference type="Proteomes" id="UP001157418">
    <property type="component" value="Unassembled WGS sequence"/>
</dbReference>
<keyword evidence="2" id="KW-1185">Reference proteome</keyword>
<dbReference type="AlphaFoldDB" id="A0AAU9PAQ5"/>
<organism evidence="1 2">
    <name type="scientific">Lactuca virosa</name>
    <dbReference type="NCBI Taxonomy" id="75947"/>
    <lineage>
        <taxon>Eukaryota</taxon>
        <taxon>Viridiplantae</taxon>
        <taxon>Streptophyta</taxon>
        <taxon>Embryophyta</taxon>
        <taxon>Tracheophyta</taxon>
        <taxon>Spermatophyta</taxon>
        <taxon>Magnoliopsida</taxon>
        <taxon>eudicotyledons</taxon>
        <taxon>Gunneridae</taxon>
        <taxon>Pentapetalae</taxon>
        <taxon>asterids</taxon>
        <taxon>campanulids</taxon>
        <taxon>Asterales</taxon>
        <taxon>Asteraceae</taxon>
        <taxon>Cichorioideae</taxon>
        <taxon>Cichorieae</taxon>
        <taxon>Lactucinae</taxon>
        <taxon>Lactuca</taxon>
    </lineage>
</organism>
<accession>A0AAU9PAQ5</accession>
<name>A0AAU9PAQ5_9ASTR</name>
<evidence type="ECO:0000313" key="1">
    <source>
        <dbReference type="EMBL" id="CAH1447355.1"/>
    </source>
</evidence>
<proteinExistence type="predicted"/>
<reference evidence="1 2" key="1">
    <citation type="submission" date="2022-01" db="EMBL/GenBank/DDBJ databases">
        <authorList>
            <person name="Xiong W."/>
            <person name="Schranz E."/>
        </authorList>
    </citation>
    <scope>NUCLEOTIDE SEQUENCE [LARGE SCALE GENOMIC DNA]</scope>
</reference>